<protein>
    <submittedName>
        <fullName evidence="1">Uncharacterized protein</fullName>
    </submittedName>
</protein>
<name>A0A3M6PYD1_9BURK</name>
<dbReference type="EMBL" id="RDQM01000014">
    <property type="protein sequence ID" value="RMW96007.1"/>
    <property type="molecule type" value="Genomic_DNA"/>
</dbReference>
<evidence type="ECO:0000313" key="2">
    <source>
        <dbReference type="Proteomes" id="UP000267521"/>
    </source>
</evidence>
<reference evidence="1 2" key="1">
    <citation type="submission" date="2018-10" db="EMBL/GenBank/DDBJ databases">
        <title>Comamonadaceae CDC group NO-1 genome sequencing and assembly.</title>
        <authorList>
            <person name="Bernier A.-M."/>
            <person name="Bernard K."/>
        </authorList>
    </citation>
    <scope>NUCLEOTIDE SEQUENCE [LARGE SCALE GENOMIC DNA]</scope>
    <source>
        <strain evidence="1 2">NML970147</strain>
    </source>
</reference>
<dbReference type="RefSeq" id="WP_122238952.1">
    <property type="nucleotide sequence ID" value="NZ_RDQM01000014.1"/>
</dbReference>
<dbReference type="Proteomes" id="UP000267521">
    <property type="component" value="Unassembled WGS sequence"/>
</dbReference>
<evidence type="ECO:0000313" key="1">
    <source>
        <dbReference type="EMBL" id="RMW96007.1"/>
    </source>
</evidence>
<proteinExistence type="predicted"/>
<comment type="caution">
    <text evidence="1">The sequence shown here is derived from an EMBL/GenBank/DDBJ whole genome shotgun (WGS) entry which is preliminary data.</text>
</comment>
<dbReference type="AlphaFoldDB" id="A0A3M6PYD1"/>
<sequence length="60" mass="6962">MYHTWQMRVFFDSSERTFEVRERTQARALFGLLDWLGAAMPVRIDTCRIAEGARVVEVAA</sequence>
<accession>A0A3M6PYD1</accession>
<organism evidence="1 2">
    <name type="scientific">Allofranklinella schreckenbergeri</name>
    <dbReference type="NCBI Taxonomy" id="1076744"/>
    <lineage>
        <taxon>Bacteria</taxon>
        <taxon>Pseudomonadati</taxon>
        <taxon>Pseudomonadota</taxon>
        <taxon>Betaproteobacteria</taxon>
        <taxon>Burkholderiales</taxon>
        <taxon>Comamonadaceae</taxon>
        <taxon>Allofranklinella</taxon>
    </lineage>
</organism>
<gene>
    <name evidence="1" type="ORF">EBQ26_10385</name>
</gene>